<dbReference type="PRINTS" id="PR00337">
    <property type="entry name" value="LEUILEVALBP"/>
</dbReference>
<comment type="caution">
    <text evidence="6">The sequence shown here is derived from an EMBL/GenBank/DDBJ whole genome shotgun (WGS) entry which is preliminary data.</text>
</comment>
<evidence type="ECO:0000256" key="4">
    <source>
        <dbReference type="ARBA" id="ARBA00022970"/>
    </source>
</evidence>
<organism evidence="6 7">
    <name type="scientific">Actinomycetospora corticicola</name>
    <dbReference type="NCBI Taxonomy" id="663602"/>
    <lineage>
        <taxon>Bacteria</taxon>
        <taxon>Bacillati</taxon>
        <taxon>Actinomycetota</taxon>
        <taxon>Actinomycetes</taxon>
        <taxon>Pseudonocardiales</taxon>
        <taxon>Pseudonocardiaceae</taxon>
        <taxon>Actinomycetospora</taxon>
    </lineage>
</organism>
<dbReference type="Proteomes" id="UP000535890">
    <property type="component" value="Unassembled WGS sequence"/>
</dbReference>
<dbReference type="InterPro" id="IPR028082">
    <property type="entry name" value="Peripla_BP_I"/>
</dbReference>
<keyword evidence="4" id="KW-0029">Amino-acid transport</keyword>
<dbReference type="Gene3D" id="3.40.50.2300">
    <property type="match status" value="2"/>
</dbReference>
<dbReference type="GO" id="GO:0006865">
    <property type="term" value="P:amino acid transport"/>
    <property type="evidence" value="ECO:0007669"/>
    <property type="project" value="UniProtKB-KW"/>
</dbReference>
<comment type="similarity">
    <text evidence="1">Belongs to the leucine-binding protein family.</text>
</comment>
<dbReference type="Pfam" id="PF13458">
    <property type="entry name" value="Peripla_BP_6"/>
    <property type="match status" value="1"/>
</dbReference>
<sequence length="475" mass="50069">MDTTTVAVEHTVALTPHALFALFGAGPAAGWLFGAHCDDVRVGAPVSLRLPVDPDGRHEVEVLGRLARVVPGVLLDIEHSQPWRGRLSLRLAPVGAGRTRVRLRADVPTEGLEWLLHRRGIPLPEPPDDGSLRLGAITNASGPGAVYSLSAELMAELAVAEVNADGGIAGRPGRLVVADDGTDARQAATEAVRMARLGCRAVFVNSTSASFEAVRRALAGRDVLVVHSVLNEGGGTSPTAVRFGERPRAQLEALVGPTMATTGGRRWFLVGEDYVWSHGVHAAARRVVDRAGGEVVGESLTPLGTGDFTAVLERIRTSGADLVLSSLIGADEVAFERQSADAGLRDTVRTVALVLDESTLAHIGPAAGQGLRTALAYFEDGPIAGNDGLQQRYRAAYGTWAPAITALSETVYESIHRYARVRHLDPSGSAGDHGRALMRRRAGAVDVVGARDLVAPRLYVAEATAGRLRVVGEAF</sequence>
<dbReference type="PANTHER" id="PTHR47628">
    <property type="match status" value="1"/>
</dbReference>
<feature type="domain" description="Leucine-binding protein" evidence="5">
    <location>
        <begin position="132"/>
        <end position="420"/>
    </location>
</feature>
<protein>
    <submittedName>
        <fullName evidence="6">Branched-chain amino acid transport system substrate-binding protein</fullName>
    </submittedName>
</protein>
<evidence type="ECO:0000256" key="2">
    <source>
        <dbReference type="ARBA" id="ARBA00022448"/>
    </source>
</evidence>
<name>A0A7Y9DYW9_9PSEU</name>
<gene>
    <name evidence="6" type="ORF">BJ983_004126</name>
</gene>
<accession>A0A7Y9DYW9</accession>
<dbReference type="SUPFAM" id="SSF55961">
    <property type="entry name" value="Bet v1-like"/>
    <property type="match status" value="1"/>
</dbReference>
<evidence type="ECO:0000256" key="1">
    <source>
        <dbReference type="ARBA" id="ARBA00010062"/>
    </source>
</evidence>
<keyword evidence="2" id="KW-0813">Transport</keyword>
<keyword evidence="7" id="KW-1185">Reference proteome</keyword>
<proteinExistence type="inferred from homology"/>
<dbReference type="RefSeq" id="WP_179795525.1">
    <property type="nucleotide sequence ID" value="NZ_BAABHP010000020.1"/>
</dbReference>
<dbReference type="AlphaFoldDB" id="A0A7Y9DYW9"/>
<evidence type="ECO:0000259" key="5">
    <source>
        <dbReference type="Pfam" id="PF13458"/>
    </source>
</evidence>
<keyword evidence="3" id="KW-0732">Signal</keyword>
<evidence type="ECO:0000256" key="3">
    <source>
        <dbReference type="ARBA" id="ARBA00022729"/>
    </source>
</evidence>
<reference evidence="6 7" key="1">
    <citation type="submission" date="2020-07" db="EMBL/GenBank/DDBJ databases">
        <title>Sequencing the genomes of 1000 actinobacteria strains.</title>
        <authorList>
            <person name="Klenk H.-P."/>
        </authorList>
    </citation>
    <scope>NUCLEOTIDE SEQUENCE [LARGE SCALE GENOMIC DNA]</scope>
    <source>
        <strain evidence="6 7">DSM 45772</strain>
    </source>
</reference>
<dbReference type="InterPro" id="IPR000709">
    <property type="entry name" value="Leu_Ile_Val-bd"/>
</dbReference>
<dbReference type="PANTHER" id="PTHR47628:SF1">
    <property type="entry name" value="ALIPHATIC AMIDASE EXPRESSION-REGULATING PROTEIN"/>
    <property type="match status" value="1"/>
</dbReference>
<dbReference type="EMBL" id="JACCBN010000001">
    <property type="protein sequence ID" value="NYD38024.1"/>
    <property type="molecule type" value="Genomic_DNA"/>
</dbReference>
<dbReference type="InterPro" id="IPR028081">
    <property type="entry name" value="Leu-bd"/>
</dbReference>
<dbReference type="SUPFAM" id="SSF53822">
    <property type="entry name" value="Periplasmic binding protein-like I"/>
    <property type="match status" value="1"/>
</dbReference>
<evidence type="ECO:0000313" key="6">
    <source>
        <dbReference type="EMBL" id="NYD38024.1"/>
    </source>
</evidence>
<evidence type="ECO:0000313" key="7">
    <source>
        <dbReference type="Proteomes" id="UP000535890"/>
    </source>
</evidence>